<dbReference type="AlphaFoldDB" id="X5MCY4"/>
<dbReference type="Gene3D" id="1.50.10.100">
    <property type="entry name" value="Chondroitin AC/alginate lyase"/>
    <property type="match status" value="1"/>
</dbReference>
<keyword evidence="5" id="KW-1185">Reference proteome</keyword>
<feature type="compositionally biased region" description="Pro residues" evidence="2">
    <location>
        <begin position="611"/>
        <end position="621"/>
    </location>
</feature>
<protein>
    <submittedName>
        <fullName evidence="4">Heparinase II/III family protein|PLnc</fullName>
        <ecNumber evidence="4">4.2.2.-</ecNumber>
    </submittedName>
</protein>
<evidence type="ECO:0000259" key="3">
    <source>
        <dbReference type="Pfam" id="PF07940"/>
    </source>
</evidence>
<dbReference type="HOGENOM" id="CLU_025266_0_0_5"/>
<evidence type="ECO:0000313" key="5">
    <source>
        <dbReference type="Proteomes" id="UP000032160"/>
    </source>
</evidence>
<evidence type="ECO:0000256" key="1">
    <source>
        <dbReference type="ARBA" id="ARBA00004196"/>
    </source>
</evidence>
<dbReference type="RefSeq" id="WP_052535455.1">
    <property type="nucleotide sequence ID" value="NZ_HG966617.1"/>
</dbReference>
<dbReference type="OrthoDB" id="9787373at2"/>
<dbReference type="InterPro" id="IPR008929">
    <property type="entry name" value="Chondroitin_lyas"/>
</dbReference>
<name>X5MCY4_9HYPH</name>
<comment type="subcellular location">
    <subcellularLocation>
        <location evidence="1">Cell envelope</location>
    </subcellularLocation>
</comment>
<dbReference type="PATRIC" id="fig|1458461.3.peg.1447"/>
<dbReference type="EC" id="4.2.2.-" evidence="4"/>
<gene>
    <name evidence="4" type="ORF">BN1012_Phect1448</name>
</gene>
<organism evidence="4 5">
    <name type="scientific">Candidatus Phaeomarinibacter ectocarpi</name>
    <dbReference type="NCBI Taxonomy" id="1458461"/>
    <lineage>
        <taxon>Bacteria</taxon>
        <taxon>Pseudomonadati</taxon>
        <taxon>Pseudomonadota</taxon>
        <taxon>Alphaproteobacteria</taxon>
        <taxon>Hyphomicrobiales</taxon>
        <taxon>Parvibaculaceae</taxon>
        <taxon>Candidatus Phaeomarinibacter</taxon>
    </lineage>
</organism>
<dbReference type="InterPro" id="IPR012480">
    <property type="entry name" value="Hepar_II_III_C"/>
</dbReference>
<dbReference type="STRING" id="1458461.BN1012_Phect1448"/>
<dbReference type="Gene3D" id="2.70.98.70">
    <property type="match status" value="1"/>
</dbReference>
<evidence type="ECO:0000256" key="2">
    <source>
        <dbReference type="SAM" id="MobiDB-lite"/>
    </source>
</evidence>
<sequence>MSGPAELTGHLAARSLGLATRTLANLAYSSKPYRLTLGGPMPDAIVLNPPELRPARTQTGERILNGRFDLDGGTLESTGQNPFTLPPPSPAFAEELHGFGWLRHLAILPGEDKTATTQKLAQLWLDSCGQWNTTAWQPHVIARRLISWSSHGGMLLENAELVYRSTLLRSMASQARHLARTARRAPDGPKRLTAAIGLTLSGLTLTEGRTRQAKGLAVLMRELDRQLLPDGGHISRNPLVQLELLTDLVTLRDALMARNVEVPSTVLSAIDRAMPMLRFFRHGDGRLTMFNGADESAGGAVDAVLARDDANGRPFGFAPHSGFQRAAAGRTLIVVDAGAPPKPAHATQAHAGCLSFEMSAGRHRLVVNCGPSHMHAQTAQADQWSDVARATAAHSTVTVDDTSSAHILQARWLRRMLGPRLVRGPKLVESRRTEEERGVWLEMRHDGYIQRFGLEHERRVYLSADGDDFRGEDTLFRLRPAAAAWWDPFRFFTHGDREEDFTIRFHLHPDVRVSLAHDGTTILALLPNGDGWQFRASGNAEMGLEESIYMGQPGPPRRSQQIVVSHHVFRDEAHVKWSFRRLTTKNLGTADESTTKPEQTDAFAPEDADPAVPPIGVPPAPADAAETPQDA</sequence>
<keyword evidence="4" id="KW-0456">Lyase</keyword>
<dbReference type="EMBL" id="HG966617">
    <property type="protein sequence ID" value="CDO59662.1"/>
    <property type="molecule type" value="Genomic_DNA"/>
</dbReference>
<dbReference type="GO" id="GO:0016829">
    <property type="term" value="F:lyase activity"/>
    <property type="evidence" value="ECO:0007669"/>
    <property type="project" value="UniProtKB-KW"/>
</dbReference>
<dbReference type="Pfam" id="PF07940">
    <property type="entry name" value="Hepar_II_III_C"/>
    <property type="match status" value="1"/>
</dbReference>
<feature type="region of interest" description="Disordered" evidence="2">
    <location>
        <begin position="588"/>
        <end position="631"/>
    </location>
</feature>
<evidence type="ECO:0000313" key="4">
    <source>
        <dbReference type="EMBL" id="CDO59662.1"/>
    </source>
</evidence>
<proteinExistence type="predicted"/>
<feature type="domain" description="Heparinase II/III-like C-terminal" evidence="3">
    <location>
        <begin position="312"/>
        <end position="578"/>
    </location>
</feature>
<dbReference type="KEGG" id="pect:BN1012_Phect1448"/>
<dbReference type="GO" id="GO:0030313">
    <property type="term" value="C:cell envelope"/>
    <property type="evidence" value="ECO:0007669"/>
    <property type="project" value="UniProtKB-SubCell"/>
</dbReference>
<accession>X5MCY4</accession>
<reference evidence="4 5" key="1">
    <citation type="journal article" date="2014" name="Front. Genet.">
        <title>Genome and metabolic network of "Candidatus Phaeomarinobacter ectocarpi" Ec32, a new candidate genus of Alphaproteobacteria frequently associated with brown algae.</title>
        <authorList>
            <person name="Dittami S.M."/>
            <person name="Barbeyron T."/>
            <person name="Boyen C."/>
            <person name="Cambefort J."/>
            <person name="Collet G."/>
            <person name="Delage L."/>
            <person name="Gobet A."/>
            <person name="Groisillier A."/>
            <person name="Leblanc C."/>
            <person name="Michel G."/>
            <person name="Scornet D."/>
            <person name="Siegel A."/>
            <person name="Tapia J.E."/>
            <person name="Tonon T."/>
        </authorList>
    </citation>
    <scope>NUCLEOTIDE SEQUENCE [LARGE SCALE GENOMIC DNA]</scope>
    <source>
        <strain evidence="4 5">Ec32</strain>
    </source>
</reference>
<dbReference type="Proteomes" id="UP000032160">
    <property type="component" value="Chromosome I"/>
</dbReference>